<protein>
    <submittedName>
        <fullName evidence="1">Uncharacterized protein</fullName>
    </submittedName>
</protein>
<gene>
    <name evidence="1" type="ORF">M9458_057681</name>
</gene>
<evidence type="ECO:0000313" key="2">
    <source>
        <dbReference type="Proteomes" id="UP001529510"/>
    </source>
</evidence>
<reference evidence="1 2" key="1">
    <citation type="submission" date="2024-05" db="EMBL/GenBank/DDBJ databases">
        <title>Genome sequencing and assembly of Indian major carp, Cirrhinus mrigala (Hamilton, 1822).</title>
        <authorList>
            <person name="Mohindra V."/>
            <person name="Chowdhury L.M."/>
            <person name="Lal K."/>
            <person name="Jena J.K."/>
        </authorList>
    </citation>
    <scope>NUCLEOTIDE SEQUENCE [LARGE SCALE GENOMIC DNA]</scope>
    <source>
        <strain evidence="1">CM1030</strain>
        <tissue evidence="1">Blood</tissue>
    </source>
</reference>
<accession>A0ABD0MDV1</accession>
<keyword evidence="2" id="KW-1185">Reference proteome</keyword>
<feature type="non-terminal residue" evidence="1">
    <location>
        <position position="105"/>
    </location>
</feature>
<sequence length="105" mass="12125">EAGLNTSLKLLTYVTISFVKPVLHILKSRVLAEEEDDVELTKTIKTSILRYLKEKYSDPITEDLLDTASFVDPRFKATYISAHNVPTIQEKKVRLQRLQNQQLHQ</sequence>
<dbReference type="EMBL" id="JAMKFB020000831">
    <property type="protein sequence ID" value="KAL0147157.1"/>
    <property type="molecule type" value="Genomic_DNA"/>
</dbReference>
<dbReference type="Proteomes" id="UP001529510">
    <property type="component" value="Unassembled WGS sequence"/>
</dbReference>
<comment type="caution">
    <text evidence="1">The sequence shown here is derived from an EMBL/GenBank/DDBJ whole genome shotgun (WGS) entry which is preliminary data.</text>
</comment>
<name>A0ABD0MDV1_CIRMR</name>
<feature type="non-terminal residue" evidence="1">
    <location>
        <position position="1"/>
    </location>
</feature>
<dbReference type="AlphaFoldDB" id="A0ABD0MDV1"/>
<organism evidence="1 2">
    <name type="scientific">Cirrhinus mrigala</name>
    <name type="common">Mrigala</name>
    <dbReference type="NCBI Taxonomy" id="683832"/>
    <lineage>
        <taxon>Eukaryota</taxon>
        <taxon>Metazoa</taxon>
        <taxon>Chordata</taxon>
        <taxon>Craniata</taxon>
        <taxon>Vertebrata</taxon>
        <taxon>Euteleostomi</taxon>
        <taxon>Actinopterygii</taxon>
        <taxon>Neopterygii</taxon>
        <taxon>Teleostei</taxon>
        <taxon>Ostariophysi</taxon>
        <taxon>Cypriniformes</taxon>
        <taxon>Cyprinidae</taxon>
        <taxon>Labeoninae</taxon>
        <taxon>Labeonini</taxon>
        <taxon>Cirrhinus</taxon>
    </lineage>
</organism>
<proteinExistence type="predicted"/>
<evidence type="ECO:0000313" key="1">
    <source>
        <dbReference type="EMBL" id="KAL0147157.1"/>
    </source>
</evidence>